<dbReference type="OrthoDB" id="8300612at2759"/>
<sequence length="147" mass="16127">MVKWLGTGRGERRQAEGGGGRREGTQSYCVLLSREISADRERQGRTSHTPKYLGKGESGLWGPGVLGHPGGGWGRPVLFKCRRHCSIRLNAEMEVFARLLTSPHLTSPHLTSPHLTSPHLTSSPPHLKLTSLQLTSCCHPNLTSPFE</sequence>
<evidence type="ECO:0000313" key="3">
    <source>
        <dbReference type="Proteomes" id="UP000789524"/>
    </source>
</evidence>
<feature type="region of interest" description="Disordered" evidence="1">
    <location>
        <begin position="1"/>
        <end position="24"/>
    </location>
</feature>
<proteinExistence type="predicted"/>
<evidence type="ECO:0000256" key="1">
    <source>
        <dbReference type="SAM" id="MobiDB-lite"/>
    </source>
</evidence>
<keyword evidence="3" id="KW-1185">Reference proteome</keyword>
<accession>A0A8J2QG77</accession>
<name>A0A8J2QG77_9NEOP</name>
<dbReference type="Proteomes" id="UP000789524">
    <property type="component" value="Unassembled WGS sequence"/>
</dbReference>
<evidence type="ECO:0000313" key="2">
    <source>
        <dbReference type="EMBL" id="CAG9562295.1"/>
    </source>
</evidence>
<reference evidence="2" key="1">
    <citation type="submission" date="2021-09" db="EMBL/GenBank/DDBJ databases">
        <authorList>
            <person name="Martin H S."/>
        </authorList>
    </citation>
    <scope>NUCLEOTIDE SEQUENCE</scope>
</reference>
<feature type="region of interest" description="Disordered" evidence="1">
    <location>
        <begin position="39"/>
        <end position="60"/>
    </location>
</feature>
<dbReference type="EMBL" id="CAKASE010000048">
    <property type="protein sequence ID" value="CAG9562295.1"/>
    <property type="molecule type" value="Genomic_DNA"/>
</dbReference>
<dbReference type="AlphaFoldDB" id="A0A8J2QG77"/>
<feature type="compositionally biased region" description="Basic and acidic residues" evidence="1">
    <location>
        <begin position="9"/>
        <end position="24"/>
    </location>
</feature>
<gene>
    <name evidence="2" type="ORF">DCHRY22_LOCUS3656</name>
</gene>
<organism evidence="2 3">
    <name type="scientific">Danaus chrysippus</name>
    <name type="common">African queen</name>
    <dbReference type="NCBI Taxonomy" id="151541"/>
    <lineage>
        <taxon>Eukaryota</taxon>
        <taxon>Metazoa</taxon>
        <taxon>Ecdysozoa</taxon>
        <taxon>Arthropoda</taxon>
        <taxon>Hexapoda</taxon>
        <taxon>Insecta</taxon>
        <taxon>Pterygota</taxon>
        <taxon>Neoptera</taxon>
        <taxon>Endopterygota</taxon>
        <taxon>Lepidoptera</taxon>
        <taxon>Glossata</taxon>
        <taxon>Ditrysia</taxon>
        <taxon>Papilionoidea</taxon>
        <taxon>Nymphalidae</taxon>
        <taxon>Danainae</taxon>
        <taxon>Danaini</taxon>
        <taxon>Danaina</taxon>
        <taxon>Danaus</taxon>
        <taxon>Anosia</taxon>
    </lineage>
</organism>
<protein>
    <submittedName>
        <fullName evidence="2">(African queen) hypothetical protein</fullName>
    </submittedName>
</protein>
<comment type="caution">
    <text evidence="2">The sequence shown here is derived from an EMBL/GenBank/DDBJ whole genome shotgun (WGS) entry which is preliminary data.</text>
</comment>